<evidence type="ECO:0000313" key="3">
    <source>
        <dbReference type="EMBL" id="MCG2588273.1"/>
    </source>
</evidence>
<gene>
    <name evidence="3" type="ORF">L6773_06820</name>
</gene>
<reference evidence="3" key="1">
    <citation type="submission" date="2022-01" db="EMBL/GenBank/DDBJ databases">
        <authorList>
            <person name="Wang Y."/>
        </authorList>
    </citation>
    <scope>NUCLEOTIDE SEQUENCE</scope>
    <source>
        <strain evidence="3">WB101</strain>
    </source>
</reference>
<proteinExistence type="inferred from homology"/>
<dbReference type="InterPro" id="IPR006016">
    <property type="entry name" value="UspA"/>
</dbReference>
<dbReference type="PANTHER" id="PTHR46268">
    <property type="entry name" value="STRESS RESPONSE PROTEIN NHAX"/>
    <property type="match status" value="1"/>
</dbReference>
<evidence type="ECO:0000313" key="4">
    <source>
        <dbReference type="Proteomes" id="UP001165366"/>
    </source>
</evidence>
<evidence type="ECO:0000256" key="1">
    <source>
        <dbReference type="ARBA" id="ARBA00008791"/>
    </source>
</evidence>
<dbReference type="SUPFAM" id="SSF52402">
    <property type="entry name" value="Adenine nucleotide alpha hydrolases-like"/>
    <property type="match status" value="2"/>
</dbReference>
<name>A0ABS9KBR3_9BACT</name>
<dbReference type="RefSeq" id="WP_237853116.1">
    <property type="nucleotide sequence ID" value="NZ_JAKLWS010000006.1"/>
</dbReference>
<dbReference type="InterPro" id="IPR006015">
    <property type="entry name" value="Universal_stress_UspA"/>
</dbReference>
<accession>A0ABS9KBR3</accession>
<dbReference type="EMBL" id="JAKLWS010000006">
    <property type="protein sequence ID" value="MCG2588273.1"/>
    <property type="molecule type" value="Genomic_DNA"/>
</dbReference>
<feature type="domain" description="UspA" evidence="2">
    <location>
        <begin position="2"/>
        <end position="140"/>
    </location>
</feature>
<evidence type="ECO:0000259" key="2">
    <source>
        <dbReference type="Pfam" id="PF00582"/>
    </source>
</evidence>
<keyword evidence="4" id="KW-1185">Reference proteome</keyword>
<comment type="caution">
    <text evidence="3">The sequence shown here is derived from an EMBL/GenBank/DDBJ whole genome shotgun (WGS) entry which is preliminary data.</text>
</comment>
<reference evidence="3" key="2">
    <citation type="submission" date="2024-05" db="EMBL/GenBank/DDBJ databases">
        <title>Rhodohalobacter halophilus gen. nov., sp. nov., a moderately halophilic member of the family Balneolaceae.</title>
        <authorList>
            <person name="Xia J."/>
        </authorList>
    </citation>
    <scope>NUCLEOTIDE SEQUENCE</scope>
    <source>
        <strain evidence="3">WB101</strain>
    </source>
</reference>
<dbReference type="PANTHER" id="PTHR46268:SF6">
    <property type="entry name" value="UNIVERSAL STRESS PROTEIN UP12"/>
    <property type="match status" value="1"/>
</dbReference>
<dbReference type="InterPro" id="IPR014729">
    <property type="entry name" value="Rossmann-like_a/b/a_fold"/>
</dbReference>
<protein>
    <submittedName>
        <fullName evidence="3">Universal stress protein</fullName>
    </submittedName>
</protein>
<dbReference type="Pfam" id="PF00582">
    <property type="entry name" value="Usp"/>
    <property type="match status" value="2"/>
</dbReference>
<dbReference type="Proteomes" id="UP001165366">
    <property type="component" value="Unassembled WGS sequence"/>
</dbReference>
<feature type="domain" description="UspA" evidence="2">
    <location>
        <begin position="149"/>
        <end position="283"/>
    </location>
</feature>
<comment type="similarity">
    <text evidence="1">Belongs to the universal stress protein A family.</text>
</comment>
<sequence>MKILVPIDFSERSQKALQVADKFAQLFDGTITPFYSHLPISELDEPYALGMSSKMYQNFENLEEKLNSRVKEVAESYVAKNRLEEPNIVLGNPAEGIIDASEKFDYIIMSSHGRTGFSRFLLGSVAEKVLRLAHTPVMVVENESDVGEFKKILVTTDFSDNAAEAYPYAINIAEKSGGNIDLVHVLSFEQFDEDEKDLSLRKIREERLKLLEKEHFGRISDQMSNQVIVSKDSVHEAIFHHIENNDYDLIVMATVGRTGLNYLMMGSTTANTVRHVKTAVLSVNPKKN</sequence>
<dbReference type="CDD" id="cd00293">
    <property type="entry name" value="USP-like"/>
    <property type="match status" value="2"/>
</dbReference>
<dbReference type="PRINTS" id="PR01438">
    <property type="entry name" value="UNVRSLSTRESS"/>
</dbReference>
<dbReference type="Gene3D" id="3.40.50.620">
    <property type="entry name" value="HUPs"/>
    <property type="match status" value="2"/>
</dbReference>
<organism evidence="3 4">
    <name type="scientific">Rhodohalobacter sulfatireducens</name>
    <dbReference type="NCBI Taxonomy" id="2911366"/>
    <lineage>
        <taxon>Bacteria</taxon>
        <taxon>Pseudomonadati</taxon>
        <taxon>Balneolota</taxon>
        <taxon>Balneolia</taxon>
        <taxon>Balneolales</taxon>
        <taxon>Balneolaceae</taxon>
        <taxon>Rhodohalobacter</taxon>
    </lineage>
</organism>